<dbReference type="SUPFAM" id="SSF53335">
    <property type="entry name" value="S-adenosyl-L-methionine-dependent methyltransferases"/>
    <property type="match status" value="1"/>
</dbReference>
<organism evidence="1 2">
    <name type="scientific">Candidatus Curtissbacteria bacterium GW2011_GWA1_41_11</name>
    <dbReference type="NCBI Taxonomy" id="1618409"/>
    <lineage>
        <taxon>Bacteria</taxon>
        <taxon>Candidatus Curtissiibacteriota</taxon>
    </lineage>
</organism>
<comment type="caution">
    <text evidence="1">The sequence shown here is derived from an EMBL/GenBank/DDBJ whole genome shotgun (WGS) entry which is preliminary data.</text>
</comment>
<reference evidence="1 2" key="1">
    <citation type="journal article" date="2015" name="Nature">
        <title>rRNA introns, odd ribosomes, and small enigmatic genomes across a large radiation of phyla.</title>
        <authorList>
            <person name="Brown C.T."/>
            <person name="Hug L.A."/>
            <person name="Thomas B.C."/>
            <person name="Sharon I."/>
            <person name="Castelle C.J."/>
            <person name="Singh A."/>
            <person name="Wilkins M.J."/>
            <person name="Williams K.H."/>
            <person name="Banfield J.F."/>
        </authorList>
    </citation>
    <scope>NUCLEOTIDE SEQUENCE [LARGE SCALE GENOMIC DNA]</scope>
</reference>
<name>A0A0G0XHP2_9BACT</name>
<dbReference type="Proteomes" id="UP000034854">
    <property type="component" value="Unassembled WGS sequence"/>
</dbReference>
<dbReference type="Pfam" id="PF13489">
    <property type="entry name" value="Methyltransf_23"/>
    <property type="match status" value="1"/>
</dbReference>
<accession>A0A0G0XHP2</accession>
<dbReference type="AlphaFoldDB" id="A0A0G0XHP2"/>
<gene>
    <name evidence="1" type="ORF">UU34_C0006G0006</name>
</gene>
<dbReference type="InterPro" id="IPR029063">
    <property type="entry name" value="SAM-dependent_MTases_sf"/>
</dbReference>
<dbReference type="CDD" id="cd02440">
    <property type="entry name" value="AdoMet_MTases"/>
    <property type="match status" value="1"/>
</dbReference>
<keyword evidence="1" id="KW-0489">Methyltransferase</keyword>
<sequence>MKKLRAIIGETIFGSRVNWEVSRIVPFLPKKGTILDLGAGTGLFTKAFLRLGYRMEPVDIKNRSYYYTAPSHIYNGKNLPYQENQFAACILFAVLHHTPDPRAVLAEAARVSKRLVIYEDIVTNVFQRFYTYVIDSVLNKEFIGHPHSNKTEAEWVELFRKFGLKIVKVEHSNSYLFMHNNLFFLEKTH</sequence>
<evidence type="ECO:0000313" key="2">
    <source>
        <dbReference type="Proteomes" id="UP000034854"/>
    </source>
</evidence>
<proteinExistence type="predicted"/>
<dbReference type="Gene3D" id="3.40.50.150">
    <property type="entry name" value="Vaccinia Virus protein VP39"/>
    <property type="match status" value="1"/>
</dbReference>
<evidence type="ECO:0000313" key="1">
    <source>
        <dbReference type="EMBL" id="KKR87187.1"/>
    </source>
</evidence>
<protein>
    <submittedName>
        <fullName evidence="1">Methyltransferase type 11</fullName>
    </submittedName>
</protein>
<dbReference type="GO" id="GO:0032259">
    <property type="term" value="P:methylation"/>
    <property type="evidence" value="ECO:0007669"/>
    <property type="project" value="UniProtKB-KW"/>
</dbReference>
<dbReference type="GO" id="GO:0008168">
    <property type="term" value="F:methyltransferase activity"/>
    <property type="evidence" value="ECO:0007669"/>
    <property type="project" value="UniProtKB-KW"/>
</dbReference>
<keyword evidence="1" id="KW-0808">Transferase</keyword>
<dbReference type="EMBL" id="LCAG01000006">
    <property type="protein sequence ID" value="KKR87187.1"/>
    <property type="molecule type" value="Genomic_DNA"/>
</dbReference>